<dbReference type="AlphaFoldDB" id="A0A1I2JJG3"/>
<feature type="transmembrane region" description="Helical" evidence="1">
    <location>
        <begin position="126"/>
        <end position="144"/>
    </location>
</feature>
<reference evidence="3 4" key="1">
    <citation type="submission" date="2016-10" db="EMBL/GenBank/DDBJ databases">
        <authorList>
            <person name="de Groot N.N."/>
        </authorList>
    </citation>
    <scope>NUCLEOTIDE SEQUENCE [LARGE SCALE GENOMIC DNA]</scope>
    <source>
        <strain evidence="3 4">DSM 43019</strain>
    </source>
</reference>
<evidence type="ECO:0000313" key="4">
    <source>
        <dbReference type="Proteomes" id="UP000199645"/>
    </source>
</evidence>
<keyword evidence="4" id="KW-1185">Reference proteome</keyword>
<name>A0A1I2JJG3_9ACTN</name>
<evidence type="ECO:0000313" key="3">
    <source>
        <dbReference type="EMBL" id="SFF54090.1"/>
    </source>
</evidence>
<gene>
    <name evidence="3" type="ORF">SAMN05421541_112343</name>
</gene>
<sequence>MLDQVNGLPVHVLVLHAAVIFVPLLALGAIVYGFVAAWRPKIGWAVALLAVVAPIAALITKLSGTEFYNRLLSEGRVSPPGKVILDNHMEYGTITLFLALALGVLSLILVVLTARNPRALPKIADLAFAVVLLVLGGVSVWYLYQTGDSGANAVWGSY</sequence>
<feature type="transmembrane region" description="Helical" evidence="1">
    <location>
        <begin position="42"/>
        <end position="60"/>
    </location>
</feature>
<dbReference type="Proteomes" id="UP000199645">
    <property type="component" value="Unassembled WGS sequence"/>
</dbReference>
<protein>
    <recommendedName>
        <fullName evidence="2">DUF2231 domain-containing protein</fullName>
    </recommendedName>
</protein>
<dbReference type="EMBL" id="FONV01000012">
    <property type="protein sequence ID" value="SFF54090.1"/>
    <property type="molecule type" value="Genomic_DNA"/>
</dbReference>
<dbReference type="InterPro" id="IPR019251">
    <property type="entry name" value="DUF2231_TM"/>
</dbReference>
<feature type="transmembrane region" description="Helical" evidence="1">
    <location>
        <begin position="94"/>
        <end position="114"/>
    </location>
</feature>
<feature type="transmembrane region" description="Helical" evidence="1">
    <location>
        <begin position="12"/>
        <end position="35"/>
    </location>
</feature>
<proteinExistence type="predicted"/>
<organism evidence="3 4">
    <name type="scientific">Actinoplanes philippinensis</name>
    <dbReference type="NCBI Taxonomy" id="35752"/>
    <lineage>
        <taxon>Bacteria</taxon>
        <taxon>Bacillati</taxon>
        <taxon>Actinomycetota</taxon>
        <taxon>Actinomycetes</taxon>
        <taxon>Micromonosporales</taxon>
        <taxon>Micromonosporaceae</taxon>
        <taxon>Actinoplanes</taxon>
    </lineage>
</organism>
<evidence type="ECO:0000256" key="1">
    <source>
        <dbReference type="SAM" id="Phobius"/>
    </source>
</evidence>
<dbReference type="STRING" id="35752.SAMN05421541_112343"/>
<evidence type="ECO:0000259" key="2">
    <source>
        <dbReference type="Pfam" id="PF09990"/>
    </source>
</evidence>
<keyword evidence="1" id="KW-0812">Transmembrane</keyword>
<keyword evidence="1" id="KW-1133">Transmembrane helix</keyword>
<feature type="domain" description="DUF2231" evidence="2">
    <location>
        <begin position="7"/>
        <end position="155"/>
    </location>
</feature>
<keyword evidence="1" id="KW-0472">Membrane</keyword>
<dbReference type="Pfam" id="PF09990">
    <property type="entry name" value="DUF2231"/>
    <property type="match status" value="1"/>
</dbReference>
<accession>A0A1I2JJG3</accession>